<feature type="compositionally biased region" description="Polar residues" evidence="1">
    <location>
        <begin position="1"/>
        <end position="14"/>
    </location>
</feature>
<accession>A0A2B7XTD9</accession>
<gene>
    <name evidence="2" type="ORF">AJ79_04409</name>
</gene>
<keyword evidence="3" id="KW-1185">Reference proteome</keyword>
<protein>
    <submittedName>
        <fullName evidence="2">Uncharacterized protein</fullName>
    </submittedName>
</protein>
<evidence type="ECO:0000313" key="3">
    <source>
        <dbReference type="Proteomes" id="UP000223968"/>
    </source>
</evidence>
<evidence type="ECO:0000313" key="2">
    <source>
        <dbReference type="EMBL" id="PGH12229.1"/>
    </source>
</evidence>
<evidence type="ECO:0000256" key="1">
    <source>
        <dbReference type="SAM" id="MobiDB-lite"/>
    </source>
</evidence>
<proteinExistence type="predicted"/>
<dbReference type="OrthoDB" id="3260716at2759"/>
<reference evidence="2 3" key="1">
    <citation type="submission" date="2017-10" db="EMBL/GenBank/DDBJ databases">
        <title>Comparative genomics in systemic dimorphic fungi from Ajellomycetaceae.</title>
        <authorList>
            <person name="Munoz J.F."/>
            <person name="Mcewen J.G."/>
            <person name="Clay O.K."/>
            <person name="Cuomo C.A."/>
        </authorList>
    </citation>
    <scope>NUCLEOTIDE SEQUENCE [LARGE SCALE GENOMIC DNA]</scope>
    <source>
        <strain evidence="2 3">UAMH5409</strain>
    </source>
</reference>
<name>A0A2B7XTD9_9EURO</name>
<sequence>MSETRNIESLNNKQGEFHPSIAPQAPLEKHGHQPGVKASPADHAPEFHAKTMPPGSAPAGSTYTPNPSGETPAGGAKASDSLGGADSREVSRGLGQPIYGESSAELRHDGESHRKHHGSGLEGVGASGRDNIVDERITANQRGLEREEAAAGKHGNKGELGAEDIPPVSAEQVASGRG</sequence>
<organism evidence="2 3">
    <name type="scientific">Helicocarpus griseus UAMH5409</name>
    <dbReference type="NCBI Taxonomy" id="1447875"/>
    <lineage>
        <taxon>Eukaryota</taxon>
        <taxon>Fungi</taxon>
        <taxon>Dikarya</taxon>
        <taxon>Ascomycota</taxon>
        <taxon>Pezizomycotina</taxon>
        <taxon>Eurotiomycetes</taxon>
        <taxon>Eurotiomycetidae</taxon>
        <taxon>Onygenales</taxon>
        <taxon>Ajellomycetaceae</taxon>
        <taxon>Helicocarpus</taxon>
    </lineage>
</organism>
<dbReference type="AlphaFoldDB" id="A0A2B7XTD9"/>
<comment type="caution">
    <text evidence="2">The sequence shown here is derived from an EMBL/GenBank/DDBJ whole genome shotgun (WGS) entry which is preliminary data.</text>
</comment>
<feature type="region of interest" description="Disordered" evidence="1">
    <location>
        <begin position="1"/>
        <end position="178"/>
    </location>
</feature>
<dbReference type="Proteomes" id="UP000223968">
    <property type="component" value="Unassembled WGS sequence"/>
</dbReference>
<feature type="compositionally biased region" description="Polar residues" evidence="1">
    <location>
        <begin position="59"/>
        <end position="69"/>
    </location>
</feature>
<dbReference type="EMBL" id="PDNB01000061">
    <property type="protein sequence ID" value="PGH12229.1"/>
    <property type="molecule type" value="Genomic_DNA"/>
</dbReference>
<feature type="compositionally biased region" description="Basic and acidic residues" evidence="1">
    <location>
        <begin position="131"/>
        <end position="151"/>
    </location>
</feature>